<dbReference type="Proteomes" id="UP001172386">
    <property type="component" value="Unassembled WGS sequence"/>
</dbReference>
<accession>A0ACC2ZV75</accession>
<sequence length="849" mass="95851">MAQYGWKCSTSKIEKLGIHELVSGVGLVAASYSRQQHAEDNGELELAVHFAEKDAKLIRINWREVGSKAVRGKVLIPRETRYYHIYIFKSSGSLVIEERNSKPMWQMERRICIMLVTEPSERARANNVYNAIQTPVQKMHLDRVPYFNLGYRHGPSRGCLLAYNLRSITPASEEFRPWSLNFPLTNTSVQLVGHMARITTRKHIKYLTEGRIVILDSPDIPRASGVRPLPLVKRSLPHPTKCGKCLDDESPLSITATRNKFFRKSWVGCRNGEKCLSNNFWFHRLKLAKGSQQISKEFENNLAFVAVKDLDSYLVKENVVASEDSLRLVEAQFLHRFLPQPYFEFQLRMYNAQVKCSATMLTWLKKNSGGIKKLDNMKKFAAKLLTVACHDAIQCRPHLWDAIMYRVAFVAAYAAYYPNTPAEANSTFKALAELVDQQQDVNSFLDDLTAASERHLARVEDRSSLWLEQTSSTAVPAVPAVPATSASKTKKPVEKKGLPNQPASKPVPEVHSEEYLAEKARKFVFTHDNLPVEGQITPWDELDCVSEAFKRQMKSRRVQLLLRRSSPVSTPPGVLFHGVGGCGKTECVYSWCKHIKGTLIKIEMSIEGWLKGHTQNTIKLLFAEGMQSAQHGPVIFFFDEADQIFGTAESEHAQSLQSTLKDYFDQVLRADMEIYIMAATNHPENMNMLDWGRRLHYKIHVLPPGQCAILKMVRSRLAQVKHTLTDKQVTDVAEKLSDYTAHGVKLVVAEAQALATYGLLDVVNWVEVLSDGEMLLLPAGPGDICKHQGLPFVDMDKDMQSRVALPALTFDKVTAYINTGNNGIRIMPTYSKADVKTQQAWNDSMQCHD</sequence>
<reference evidence="1" key="1">
    <citation type="submission" date="2022-10" db="EMBL/GenBank/DDBJ databases">
        <title>Culturing micro-colonial fungi from biological soil crusts in the Mojave desert and describing Neophaeococcomyces mojavensis, and introducing the new genera and species Taxawa tesnikishii.</title>
        <authorList>
            <person name="Kurbessoian T."/>
            <person name="Stajich J.E."/>
        </authorList>
    </citation>
    <scope>NUCLEOTIDE SEQUENCE</scope>
    <source>
        <strain evidence="1">JES_112</strain>
    </source>
</reference>
<name>A0ACC2ZV75_9EURO</name>
<keyword evidence="2" id="KW-1185">Reference proteome</keyword>
<gene>
    <name evidence="1" type="ORF">H2198_009293</name>
</gene>
<protein>
    <submittedName>
        <fullName evidence="1">Uncharacterized protein</fullName>
    </submittedName>
</protein>
<evidence type="ECO:0000313" key="2">
    <source>
        <dbReference type="Proteomes" id="UP001172386"/>
    </source>
</evidence>
<dbReference type="EMBL" id="JAPDRQ010000257">
    <property type="protein sequence ID" value="KAJ9651433.1"/>
    <property type="molecule type" value="Genomic_DNA"/>
</dbReference>
<proteinExistence type="predicted"/>
<evidence type="ECO:0000313" key="1">
    <source>
        <dbReference type="EMBL" id="KAJ9651433.1"/>
    </source>
</evidence>
<organism evidence="1 2">
    <name type="scientific">Neophaeococcomyces mojaviensis</name>
    <dbReference type="NCBI Taxonomy" id="3383035"/>
    <lineage>
        <taxon>Eukaryota</taxon>
        <taxon>Fungi</taxon>
        <taxon>Dikarya</taxon>
        <taxon>Ascomycota</taxon>
        <taxon>Pezizomycotina</taxon>
        <taxon>Eurotiomycetes</taxon>
        <taxon>Chaetothyriomycetidae</taxon>
        <taxon>Chaetothyriales</taxon>
        <taxon>Chaetothyriales incertae sedis</taxon>
        <taxon>Neophaeococcomyces</taxon>
    </lineage>
</organism>
<comment type="caution">
    <text evidence="1">The sequence shown here is derived from an EMBL/GenBank/DDBJ whole genome shotgun (WGS) entry which is preliminary data.</text>
</comment>